<feature type="compositionally biased region" description="Basic and acidic residues" evidence="1">
    <location>
        <begin position="314"/>
        <end position="338"/>
    </location>
</feature>
<evidence type="ECO:0000313" key="3">
    <source>
        <dbReference type="Proteomes" id="UP000276776"/>
    </source>
</evidence>
<feature type="region of interest" description="Disordered" evidence="1">
    <location>
        <begin position="63"/>
        <end position="230"/>
    </location>
</feature>
<feature type="compositionally biased region" description="Polar residues" evidence="1">
    <location>
        <begin position="271"/>
        <end position="281"/>
    </location>
</feature>
<dbReference type="OMA" id="GAKCHET"/>
<feature type="compositionally biased region" description="Polar residues" evidence="1">
    <location>
        <begin position="72"/>
        <end position="85"/>
    </location>
</feature>
<feature type="region of interest" description="Disordered" evidence="1">
    <location>
        <begin position="697"/>
        <end position="718"/>
    </location>
</feature>
<feature type="region of interest" description="Disordered" evidence="1">
    <location>
        <begin position="384"/>
        <end position="524"/>
    </location>
</feature>
<accession>A0A0N5D9F2</accession>
<evidence type="ECO:0000256" key="1">
    <source>
        <dbReference type="SAM" id="MobiDB-lite"/>
    </source>
</evidence>
<feature type="compositionally biased region" description="Low complexity" evidence="1">
    <location>
        <begin position="463"/>
        <end position="490"/>
    </location>
</feature>
<feature type="compositionally biased region" description="Low complexity" evidence="1">
    <location>
        <begin position="501"/>
        <end position="517"/>
    </location>
</feature>
<feature type="region of interest" description="Disordered" evidence="1">
    <location>
        <begin position="1"/>
        <end position="20"/>
    </location>
</feature>
<feature type="compositionally biased region" description="Polar residues" evidence="1">
    <location>
        <begin position="299"/>
        <end position="313"/>
    </location>
</feature>
<reference evidence="2 3" key="2">
    <citation type="submission" date="2018-11" db="EMBL/GenBank/DDBJ databases">
        <authorList>
            <consortium name="Pathogen Informatics"/>
        </authorList>
    </citation>
    <scope>NUCLEOTIDE SEQUENCE [LARGE SCALE GENOMIC DNA]</scope>
</reference>
<gene>
    <name evidence="2" type="ORF">TCLT_LOCUS9750</name>
</gene>
<dbReference type="WBParaSite" id="TCLT_0000976101-mRNA-1">
    <property type="protein sequence ID" value="TCLT_0000976101-mRNA-1"/>
    <property type="gene ID" value="TCLT_0000976101"/>
</dbReference>
<evidence type="ECO:0000313" key="2">
    <source>
        <dbReference type="EMBL" id="VDN07406.1"/>
    </source>
</evidence>
<evidence type="ECO:0000313" key="4">
    <source>
        <dbReference type="WBParaSite" id="TCLT_0000976101-mRNA-1"/>
    </source>
</evidence>
<keyword evidence="3" id="KW-1185">Reference proteome</keyword>
<feature type="compositionally biased region" description="Basic residues" evidence="1">
    <location>
        <begin position="210"/>
        <end position="222"/>
    </location>
</feature>
<dbReference type="STRING" id="103827.A0A0N5D9F2"/>
<organism evidence="4">
    <name type="scientific">Thelazia callipaeda</name>
    <name type="common">Oriental eyeworm</name>
    <name type="synonym">Parasitic nematode</name>
    <dbReference type="NCBI Taxonomy" id="103827"/>
    <lineage>
        <taxon>Eukaryota</taxon>
        <taxon>Metazoa</taxon>
        <taxon>Ecdysozoa</taxon>
        <taxon>Nematoda</taxon>
        <taxon>Chromadorea</taxon>
        <taxon>Rhabditida</taxon>
        <taxon>Spirurina</taxon>
        <taxon>Spiruromorpha</taxon>
        <taxon>Thelazioidea</taxon>
        <taxon>Thelaziidae</taxon>
        <taxon>Thelazia</taxon>
    </lineage>
</organism>
<feature type="compositionally biased region" description="Basic residues" evidence="1">
    <location>
        <begin position="116"/>
        <end position="130"/>
    </location>
</feature>
<feature type="compositionally biased region" description="Basic and acidic residues" evidence="1">
    <location>
        <begin position="153"/>
        <end position="163"/>
    </location>
</feature>
<feature type="region of interest" description="Disordered" evidence="1">
    <location>
        <begin position="259"/>
        <end position="339"/>
    </location>
</feature>
<dbReference type="OrthoDB" id="10457465at2759"/>
<feature type="compositionally biased region" description="Low complexity" evidence="1">
    <location>
        <begin position="135"/>
        <end position="147"/>
    </location>
</feature>
<proteinExistence type="predicted"/>
<dbReference type="EMBL" id="UYYF01004870">
    <property type="protein sequence ID" value="VDN07406.1"/>
    <property type="molecule type" value="Genomic_DNA"/>
</dbReference>
<dbReference type="Proteomes" id="UP000276776">
    <property type="component" value="Unassembled WGS sequence"/>
</dbReference>
<feature type="compositionally biased region" description="Basic and acidic residues" evidence="1">
    <location>
        <begin position="389"/>
        <end position="400"/>
    </location>
</feature>
<name>A0A0N5D9F2_THECL</name>
<dbReference type="AlphaFoldDB" id="A0A0N5D9F2"/>
<sequence>MNFRFVAGADEKHKRKRNCHKRRDQEIVIYKNCPSVLKSSEKITGQSYSDAQRLKRKEIADARRNNLKKKSPSQGVYRNKQQAANDSEIKSKHLTPEQRRYEKLTTKNKPSDFSKIAKKIYKKRRNKKRLKSESTTTGTKTGIGTRTDSIRNTTKEKSNKEKFYGQNSKKKRNKEQLFGESGNMIKTSNTFKKNGKNKNELKSNEQKKSSGGKKSKIRRKTLHKNDENGKILVKTTEENVTEKKKCNCVYGRDSEIVSESWKKRGRKDTEGGSTTPQQSSLVHKKQQVEVNKKILQQREGGQSTAISKSISESTKQKERNARNERNSKNYFPKKDIHKSEHRKCRSLSTFLNKGGKECKEGESISNKINDLIVREENTAKFANNKMKPKVIDRDRDDGIDQKGQLFAGSKKTRTEVANNLENKTETELPQKKAKRSSGLSNHYQKSEKNKDIATSNRAKPSEKSLTPSSLSFSKSATSSTSSTPVTSLSTDILEPTLGPFTTASSTSDTTSAKSSRTLNNDTSNMAFTEKSKIISRDHTKTDKVINITAKQKHGDGVRIKHEKQHRSKQAVAKSNALPTHAEEYDDRKIMHVEAYMQRKGKVYDMTTLPKKSNVQVDDLSSNSNDTLESIDRKAKHNERTDSTLKCTKLSHIFPFQDKDNQAKYLEDQQHASSGETNFRTANINKYEVSCNDEPCEIRTKSNETSNGESMRTEELEQKSDCVNVNDEITTSEESKTQRNNTGKAQDRTFVEGLVEIRTLLEIYGIDGDKKDAFDKLLDNNRTTSDNEISRNLKKAVGDLPMDEKLLQKVLKKMQHSGLLEKRRQKILRENLVPQAVNGSVTIALIAQVLQQQRLSKSILNMFKKTHNASCPKNKSQNNLIHLLQYWYLTLFLELKII</sequence>
<feature type="compositionally biased region" description="Basic and acidic residues" evidence="1">
    <location>
        <begin position="87"/>
        <end position="112"/>
    </location>
</feature>
<protein>
    <submittedName>
        <fullName evidence="4">MATH and LRR domain-containing protein PFE0570w-like</fullName>
    </submittedName>
</protein>
<feature type="compositionally biased region" description="Basic and acidic residues" evidence="1">
    <location>
        <begin position="197"/>
        <end position="208"/>
    </location>
</feature>
<reference evidence="4" key="1">
    <citation type="submission" date="2017-02" db="UniProtKB">
        <authorList>
            <consortium name="WormBaseParasite"/>
        </authorList>
    </citation>
    <scope>IDENTIFICATION</scope>
</reference>